<evidence type="ECO:0000256" key="5">
    <source>
        <dbReference type="ARBA" id="ARBA00022829"/>
    </source>
</evidence>
<feature type="compositionally biased region" description="Basic and acidic residues" evidence="9">
    <location>
        <begin position="695"/>
        <end position="709"/>
    </location>
</feature>
<keyword evidence="4" id="KW-0132">Cell division</keyword>
<evidence type="ECO:0000256" key="1">
    <source>
        <dbReference type="ARBA" id="ARBA00004584"/>
    </source>
</evidence>
<evidence type="ECO:0000313" key="11">
    <source>
        <dbReference type="EMBL" id="KAG9473480.1"/>
    </source>
</evidence>
<feature type="compositionally biased region" description="Low complexity" evidence="9">
    <location>
        <begin position="283"/>
        <end position="292"/>
    </location>
</feature>
<feature type="compositionally biased region" description="Basic and acidic residues" evidence="9">
    <location>
        <begin position="465"/>
        <end position="483"/>
    </location>
</feature>
<dbReference type="EMBL" id="WNTK01000014">
    <property type="protein sequence ID" value="KAG9473480.1"/>
    <property type="molecule type" value="Genomic_DNA"/>
</dbReference>
<organism evidence="11 12">
    <name type="scientific">Eleutherodactylus coqui</name>
    <name type="common">Puerto Rican coqui</name>
    <dbReference type="NCBI Taxonomy" id="57060"/>
    <lineage>
        <taxon>Eukaryota</taxon>
        <taxon>Metazoa</taxon>
        <taxon>Chordata</taxon>
        <taxon>Craniata</taxon>
        <taxon>Vertebrata</taxon>
        <taxon>Euteleostomi</taxon>
        <taxon>Amphibia</taxon>
        <taxon>Batrachia</taxon>
        <taxon>Anura</taxon>
        <taxon>Neobatrachia</taxon>
        <taxon>Hyloidea</taxon>
        <taxon>Eleutherodactylidae</taxon>
        <taxon>Eleutherodactylinae</taxon>
        <taxon>Eleutherodactylus</taxon>
        <taxon>Eleutherodactylus</taxon>
    </lineage>
</organism>
<accession>A0A8J6JZN5</accession>
<proteinExistence type="inferred from homology"/>
<dbReference type="GO" id="GO:0051301">
    <property type="term" value="P:cell division"/>
    <property type="evidence" value="ECO:0007669"/>
    <property type="project" value="UniProtKB-KW"/>
</dbReference>
<sequence length="977" mass="108782">MMDFSSSSALQSVKERMREKLNGSLKAVKLQTSLAAKIKTKTLNNSSILKVSLKYNNKALACALTLEKEKSRRLGNDKMVLQKEVGVLQFKNALLRQNLKTVNEMLKAIDVCMKNNLPAAIDISNPMESSDRLSVIERTSDRFSQQSALSLDEDQGFSIRLTGQALRVPSSAVWQQKPNCQQPIPVNEETTPLIVPPSSVTNVLCDKPEERKSHRLSLSSKEHPSVCREYRSRDSFSSVKACDLILPLDEVFSPTNRLPQSGGFVTRRRKKSTGSHSNAVPKSSAASQSRSSTGVRRESSCTRWEMTTDLTLAELGHTEEKSYIDSVLQKDGQLPISHCPKQSQNLDTYLSSDVSRNISDISCKEAIPSTSLLQLNEGSDQHTIDGCVAQNRTVYEADMEMTSSESTSIIAVLPKNKRQASKKKSGIPVKETGTLRKVKRMGRESAKRTETSVDQQMNDSSNPNDKGDPAEKSTEKLISDRPYDGGTSILPRSVVQERLDGLESGAQSNFVVSALRESCGAGETVLNDTIELNGGKNKMAFNLQKDHCTEAGNITGTAPKRRSKGIQEMSRMESSREKKHKRHKNSINQGQVTEERSDQNDSSEQMDGSKTITAMLNVHTTNKQPKIRRETYVIGVTNRAPSSLISKLDGINYRRETFVIPDPDPLVSINLKTSAFEVRNDAFEEPQKDVNSLVRTDDSPKTDNRSDAEKEHCNAIFSLDDAYAYKKHASRRSVKKAASNLFSQLDKRKTQILSIKQGDLRDERATLVRESCMNRTSNQRHKALKFPDFTGQKNESFMLDMVSESVLDNTMEFSNFAEFPSATNPEDACQPTIDVPAPELPVSEDCASHNNVLDENDGGLQQDTLDTGTGSNWQCKVEDQSMEIHEAAIKPLQDLTNRSFGSANRSPKSDSEEGSSRYTKRRRNAVSYKEPSLGKKLRRGDSHTNSEFLYSPPAKEKPKQKRKQNKVKSKKCKTEDV</sequence>
<dbReference type="OrthoDB" id="5990092at2759"/>
<feature type="region of interest" description="Disordered" evidence="9">
    <location>
        <begin position="414"/>
        <end position="488"/>
    </location>
</feature>
<feature type="compositionally biased region" description="Basic residues" evidence="9">
    <location>
        <begin position="958"/>
        <end position="971"/>
    </location>
</feature>
<dbReference type="InterPro" id="IPR011515">
    <property type="entry name" value="Shugoshin_C"/>
</dbReference>
<feature type="compositionally biased region" description="Polar residues" evidence="9">
    <location>
        <begin position="894"/>
        <end position="906"/>
    </location>
</feature>
<dbReference type="Proteomes" id="UP000770717">
    <property type="component" value="Unassembled WGS sequence"/>
</dbReference>
<gene>
    <name evidence="11" type="ORF">GDO78_013593</name>
</gene>
<keyword evidence="7" id="KW-0131">Cell cycle</keyword>
<protein>
    <recommendedName>
        <fullName evidence="10">Shugoshin C-terminal domain-containing protein</fullName>
    </recommendedName>
</protein>
<dbReference type="GO" id="GO:0045132">
    <property type="term" value="P:meiotic chromosome segregation"/>
    <property type="evidence" value="ECO:0007669"/>
    <property type="project" value="InterPro"/>
</dbReference>
<feature type="region of interest" description="Disordered" evidence="9">
    <location>
        <begin position="551"/>
        <end position="607"/>
    </location>
</feature>
<keyword evidence="3" id="KW-0158">Chromosome</keyword>
<feature type="compositionally biased region" description="Basic and acidic residues" evidence="9">
    <location>
        <begin position="441"/>
        <end position="451"/>
    </location>
</feature>
<evidence type="ECO:0000256" key="9">
    <source>
        <dbReference type="SAM" id="MobiDB-lite"/>
    </source>
</evidence>
<dbReference type="InterPro" id="IPR038889">
    <property type="entry name" value="Shugoshin1/2"/>
</dbReference>
<evidence type="ECO:0000259" key="10">
    <source>
        <dbReference type="Pfam" id="PF07557"/>
    </source>
</evidence>
<dbReference type="PANTHER" id="PTHR21577">
    <property type="entry name" value="SHUGOSHIN"/>
    <property type="match status" value="1"/>
</dbReference>
<comment type="subcellular location">
    <subcellularLocation>
        <location evidence="1">Chromosome</location>
        <location evidence="1">Centromere</location>
    </subcellularLocation>
</comment>
<feature type="region of interest" description="Disordered" evidence="9">
    <location>
        <begin position="890"/>
        <end position="977"/>
    </location>
</feature>
<feature type="region of interest" description="Disordered" evidence="9">
    <location>
        <begin position="687"/>
        <end position="709"/>
    </location>
</feature>
<evidence type="ECO:0000256" key="7">
    <source>
        <dbReference type="ARBA" id="ARBA00023306"/>
    </source>
</evidence>
<feature type="region of interest" description="Disordered" evidence="9">
    <location>
        <begin position="256"/>
        <end position="300"/>
    </location>
</feature>
<evidence type="ECO:0000256" key="8">
    <source>
        <dbReference type="ARBA" id="ARBA00023328"/>
    </source>
</evidence>
<dbReference type="Pfam" id="PF07557">
    <property type="entry name" value="Shugoshin_C"/>
    <property type="match status" value="1"/>
</dbReference>
<comment type="similarity">
    <text evidence="2">Belongs to the shugoshin family.</text>
</comment>
<reference evidence="11" key="1">
    <citation type="thesis" date="2020" institute="ProQuest LLC" country="789 East Eisenhower Parkway, Ann Arbor, MI, USA">
        <title>Comparative Genomics and Chromosome Evolution.</title>
        <authorList>
            <person name="Mudd A.B."/>
        </authorList>
    </citation>
    <scope>NUCLEOTIDE SEQUENCE</scope>
    <source>
        <strain evidence="11">HN-11 Male</strain>
        <tissue evidence="11">Kidney and liver</tissue>
    </source>
</reference>
<keyword evidence="8" id="KW-0137">Centromere</keyword>
<evidence type="ECO:0000256" key="6">
    <source>
        <dbReference type="ARBA" id="ARBA00023054"/>
    </source>
</evidence>
<dbReference type="GO" id="GO:0051177">
    <property type="term" value="P:meiotic sister chromatid cohesion"/>
    <property type="evidence" value="ECO:0007669"/>
    <property type="project" value="TreeGrafter"/>
</dbReference>
<feature type="domain" description="Shugoshin C-terminal" evidence="10">
    <location>
        <begin position="920"/>
        <end position="939"/>
    </location>
</feature>
<keyword evidence="12" id="KW-1185">Reference proteome</keyword>
<dbReference type="GO" id="GO:0000776">
    <property type="term" value="C:kinetochore"/>
    <property type="evidence" value="ECO:0007669"/>
    <property type="project" value="TreeGrafter"/>
</dbReference>
<dbReference type="GO" id="GO:0005634">
    <property type="term" value="C:nucleus"/>
    <property type="evidence" value="ECO:0007669"/>
    <property type="project" value="InterPro"/>
</dbReference>
<comment type="caution">
    <text evidence="11">The sequence shown here is derived from an EMBL/GenBank/DDBJ whole genome shotgun (WGS) entry which is preliminary data.</text>
</comment>
<evidence type="ECO:0000256" key="4">
    <source>
        <dbReference type="ARBA" id="ARBA00022618"/>
    </source>
</evidence>
<evidence type="ECO:0000256" key="2">
    <source>
        <dbReference type="ARBA" id="ARBA00010845"/>
    </source>
</evidence>
<feature type="compositionally biased region" description="Polar residues" evidence="9">
    <location>
        <begin position="452"/>
        <end position="464"/>
    </location>
</feature>
<feature type="region of interest" description="Disordered" evidence="9">
    <location>
        <begin position="848"/>
        <end position="871"/>
    </location>
</feature>
<keyword evidence="6" id="KW-0175">Coiled coil</keyword>
<evidence type="ECO:0000313" key="12">
    <source>
        <dbReference type="Proteomes" id="UP000770717"/>
    </source>
</evidence>
<dbReference type="PANTHER" id="PTHR21577:SF3">
    <property type="entry name" value="SHUGOSHIN 1-RELATED"/>
    <property type="match status" value="1"/>
</dbReference>
<feature type="compositionally biased region" description="Basic residues" evidence="9">
    <location>
        <begin position="415"/>
        <end position="425"/>
    </location>
</feature>
<evidence type="ECO:0000256" key="3">
    <source>
        <dbReference type="ARBA" id="ARBA00022454"/>
    </source>
</evidence>
<dbReference type="AlphaFoldDB" id="A0A8J6JZN5"/>
<name>A0A8J6JZN5_ELECQ</name>
<keyword evidence="5" id="KW-0159">Chromosome partition</keyword>